<evidence type="ECO:0000256" key="5">
    <source>
        <dbReference type="ARBA" id="ARBA00011738"/>
    </source>
</evidence>
<proteinExistence type="inferred from homology"/>
<comment type="cofactor">
    <cofactor evidence="14 15">
        <name>Mg(2+)</name>
        <dbReference type="ChEBI" id="CHEBI:18420"/>
    </cofactor>
    <cofactor evidence="14 15">
        <name>Mn(2+)</name>
        <dbReference type="ChEBI" id="CHEBI:29035"/>
    </cofactor>
    <text evidence="14 15">Binds 1 Mg(2+) or Mn(2+) ion per subunit.</text>
</comment>
<dbReference type="PANTHER" id="PTHR42979">
    <property type="entry name" value="3-ISOPROPYLMALATE DEHYDROGENASE"/>
    <property type="match status" value="1"/>
</dbReference>
<evidence type="ECO:0000256" key="6">
    <source>
        <dbReference type="ARBA" id="ARBA00022430"/>
    </source>
</evidence>
<name>A0A1G6IQJ0_9ACTN</name>
<dbReference type="GO" id="GO:0000287">
    <property type="term" value="F:magnesium ion binding"/>
    <property type="evidence" value="ECO:0007669"/>
    <property type="project" value="InterPro"/>
</dbReference>
<keyword evidence="12 14" id="KW-0464">Manganese</keyword>
<keyword evidence="13 14" id="KW-0100">Branched-chain amino acid biosynthesis</keyword>
<dbReference type="GO" id="GO:0051287">
    <property type="term" value="F:NAD binding"/>
    <property type="evidence" value="ECO:0007669"/>
    <property type="project" value="InterPro"/>
</dbReference>
<comment type="similarity">
    <text evidence="4 14">Belongs to the isocitrate and isopropylmalate dehydrogenases family. LeuB type 1 subfamily.</text>
</comment>
<comment type="catalytic activity">
    <reaction evidence="1 14 15">
        <text>(2R,3S)-3-isopropylmalate + NAD(+) = 4-methyl-2-oxopentanoate + CO2 + NADH</text>
        <dbReference type="Rhea" id="RHEA:32271"/>
        <dbReference type="ChEBI" id="CHEBI:16526"/>
        <dbReference type="ChEBI" id="CHEBI:17865"/>
        <dbReference type="ChEBI" id="CHEBI:35121"/>
        <dbReference type="ChEBI" id="CHEBI:57540"/>
        <dbReference type="ChEBI" id="CHEBI:57945"/>
        <dbReference type="EC" id="1.1.1.85"/>
    </reaction>
</comment>
<keyword evidence="10 14" id="KW-0560">Oxidoreductase</keyword>
<organism evidence="17 18">
    <name type="scientific">Parafannyhessea umbonata</name>
    <dbReference type="NCBI Taxonomy" id="604330"/>
    <lineage>
        <taxon>Bacteria</taxon>
        <taxon>Bacillati</taxon>
        <taxon>Actinomycetota</taxon>
        <taxon>Coriobacteriia</taxon>
        <taxon>Coriobacteriales</taxon>
        <taxon>Atopobiaceae</taxon>
        <taxon>Parafannyhessea</taxon>
    </lineage>
</organism>
<dbReference type="EMBL" id="FMZL01000003">
    <property type="protein sequence ID" value="SDC08822.1"/>
    <property type="molecule type" value="Genomic_DNA"/>
</dbReference>
<evidence type="ECO:0000313" key="18">
    <source>
        <dbReference type="Proteomes" id="UP000198528"/>
    </source>
</evidence>
<dbReference type="PANTHER" id="PTHR42979:SF1">
    <property type="entry name" value="3-ISOPROPYLMALATE DEHYDROGENASE"/>
    <property type="match status" value="1"/>
</dbReference>
<comment type="caution">
    <text evidence="14">Lacks conserved residue(s) required for the propagation of feature annotation.</text>
</comment>
<keyword evidence="7 14" id="KW-0028">Amino-acid biosynthesis</keyword>
<evidence type="ECO:0000256" key="7">
    <source>
        <dbReference type="ARBA" id="ARBA00022605"/>
    </source>
</evidence>
<keyword evidence="18" id="KW-1185">Reference proteome</keyword>
<dbReference type="STRING" id="604330.SAMN04489857_1578"/>
<evidence type="ECO:0000259" key="16">
    <source>
        <dbReference type="SMART" id="SM01329"/>
    </source>
</evidence>
<feature type="binding site" evidence="14">
    <location>
        <position position="240"/>
    </location>
    <ligand>
        <name>Mg(2+)</name>
        <dbReference type="ChEBI" id="CHEBI:18420"/>
    </ligand>
</feature>
<sequence>MASKTYRICTLPGDGIGPEIIAEAKRLLEAVGTACDVEFACEDQLIGGAAIDATREAGEDVSALPPATLAAAEAADAVLLAAVGGPKWNDTRPGAVRPEQGLLAIRKNLGLYLNLRPVRVYEALRDASPLREDRLDGVDLLIVRELTGGLYFGEHRREHGVEGAGVAGAAGDKAVDTMEYSEYEIERVIRWAYEAAARRDGIVTSVDKANVLETSRLWREVNHRLNEEYPDVEGEDMLVDNCAMQLVANPSQFDVLVTENTFGDILSDEASMLTGSLGMLASASLGTGTALYEPSHGSAPDIAGKGIANPIAQILSVELMLRYSFQMDDAADDVAGAVEDVLNAGWRTADLADDDTPEDKRLSTSQMGDKIIAAFQARAQARA</sequence>
<dbReference type="Pfam" id="PF00180">
    <property type="entry name" value="Iso_dh"/>
    <property type="match status" value="1"/>
</dbReference>
<gene>
    <name evidence="14" type="primary">leuB</name>
    <name evidence="17" type="ORF">SAMN04487824_10329</name>
</gene>
<comment type="subcellular location">
    <subcellularLocation>
        <location evidence="14">Cytoplasm</location>
    </subcellularLocation>
</comment>
<dbReference type="HAMAP" id="MF_01033">
    <property type="entry name" value="LeuB_type1"/>
    <property type="match status" value="1"/>
</dbReference>
<evidence type="ECO:0000256" key="15">
    <source>
        <dbReference type="RuleBase" id="RU004445"/>
    </source>
</evidence>
<feature type="binding site" evidence="14">
    <location>
        <begin position="297"/>
        <end position="309"/>
    </location>
    <ligand>
        <name>NAD(+)</name>
        <dbReference type="ChEBI" id="CHEBI:57540"/>
    </ligand>
</feature>
<evidence type="ECO:0000256" key="13">
    <source>
        <dbReference type="ARBA" id="ARBA00023304"/>
    </source>
</evidence>
<dbReference type="UniPathway" id="UPA00048">
    <property type="reaction ID" value="UER00072"/>
</dbReference>
<reference evidence="18" key="1">
    <citation type="submission" date="2016-10" db="EMBL/GenBank/DDBJ databases">
        <authorList>
            <person name="Varghese N."/>
            <person name="Submissions S."/>
        </authorList>
    </citation>
    <scope>NUCLEOTIDE SEQUENCE [LARGE SCALE GENOMIC DNA]</scope>
    <source>
        <strain evidence="18">DSM 22619</strain>
    </source>
</reference>
<comment type="subunit">
    <text evidence="5 14 15">Homodimer.</text>
</comment>
<dbReference type="RefSeq" id="WP_090845116.1">
    <property type="nucleotide sequence ID" value="NZ_FMZL01000003.1"/>
</dbReference>
<evidence type="ECO:0000256" key="8">
    <source>
        <dbReference type="ARBA" id="ARBA00022723"/>
    </source>
</evidence>
<comment type="function">
    <text evidence="14 15">Catalyzes the oxidation of 3-carboxy-2-hydroxy-4-methylpentanoate (3-isopropylmalate) to 3-carboxy-4-methyl-2-oxopentanoate. The product decarboxylates to 4-methyl-2 oxopentanoate.</text>
</comment>
<feature type="binding site" evidence="14">
    <location>
        <position position="240"/>
    </location>
    <ligand>
        <name>substrate</name>
    </ligand>
</feature>
<dbReference type="FunFam" id="3.40.718.10:FF:000006">
    <property type="entry name" value="3-isopropylmalate dehydrogenase"/>
    <property type="match status" value="1"/>
</dbReference>
<keyword evidence="14" id="KW-0963">Cytoplasm</keyword>
<protein>
    <recommendedName>
        <fullName evidence="14">3-isopropylmalate dehydrogenase</fullName>
        <ecNumber evidence="14">1.1.1.85</ecNumber>
    </recommendedName>
    <alternativeName>
        <fullName evidence="14">3-IPM-DH</fullName>
    </alternativeName>
    <alternativeName>
        <fullName evidence="14">Beta-IPM dehydrogenase</fullName>
        <shortName evidence="14">IMDH</shortName>
    </alternativeName>
</protein>
<dbReference type="PROSITE" id="PS00470">
    <property type="entry name" value="IDH_IMDH"/>
    <property type="match status" value="1"/>
</dbReference>
<evidence type="ECO:0000256" key="10">
    <source>
        <dbReference type="ARBA" id="ARBA00023002"/>
    </source>
</evidence>
<evidence type="ECO:0000256" key="1">
    <source>
        <dbReference type="ARBA" id="ARBA00000624"/>
    </source>
</evidence>
<keyword evidence="11 14" id="KW-0520">NAD</keyword>
<evidence type="ECO:0000256" key="3">
    <source>
        <dbReference type="ARBA" id="ARBA00004762"/>
    </source>
</evidence>
<accession>A0A1G6IQJ0</accession>
<evidence type="ECO:0000256" key="9">
    <source>
        <dbReference type="ARBA" id="ARBA00022842"/>
    </source>
</evidence>
<feature type="binding site" evidence="14">
    <location>
        <position position="116"/>
    </location>
    <ligand>
        <name>substrate</name>
    </ligand>
</feature>
<feature type="binding site" evidence="14">
    <location>
        <position position="144"/>
    </location>
    <ligand>
        <name>substrate</name>
    </ligand>
</feature>
<dbReference type="EC" id="1.1.1.85" evidence="14"/>
<evidence type="ECO:0000256" key="14">
    <source>
        <dbReference type="HAMAP-Rule" id="MF_01033"/>
    </source>
</evidence>
<evidence type="ECO:0000256" key="11">
    <source>
        <dbReference type="ARBA" id="ARBA00023027"/>
    </source>
</evidence>
<feature type="binding site" evidence="14">
    <location>
        <position position="106"/>
    </location>
    <ligand>
        <name>substrate</name>
    </ligand>
</feature>
<dbReference type="InterPro" id="IPR024084">
    <property type="entry name" value="IsoPropMal-DH-like_dom"/>
</dbReference>
<feature type="site" description="Important for catalysis" evidence="14">
    <location>
        <position position="208"/>
    </location>
</feature>
<dbReference type="Gene3D" id="3.40.718.10">
    <property type="entry name" value="Isopropylmalate Dehydrogenase"/>
    <property type="match status" value="1"/>
</dbReference>
<dbReference type="NCBIfam" id="TIGR00169">
    <property type="entry name" value="leuB"/>
    <property type="match status" value="1"/>
</dbReference>
<keyword evidence="6 14" id="KW-0432">Leucine biosynthesis</keyword>
<dbReference type="GO" id="GO:0003862">
    <property type="term" value="F:3-isopropylmalate dehydrogenase activity"/>
    <property type="evidence" value="ECO:0007669"/>
    <property type="project" value="UniProtKB-UniRule"/>
</dbReference>
<keyword evidence="8 14" id="KW-0479">Metal-binding</keyword>
<feature type="binding site" evidence="14">
    <location>
        <position position="268"/>
    </location>
    <ligand>
        <name>Mg(2+)</name>
        <dbReference type="ChEBI" id="CHEBI:18420"/>
    </ligand>
</feature>
<dbReference type="Proteomes" id="UP000198528">
    <property type="component" value="Unassembled WGS sequence"/>
</dbReference>
<comment type="cofactor">
    <cofactor evidence="2">
        <name>Mn(2+)</name>
        <dbReference type="ChEBI" id="CHEBI:29035"/>
    </cofactor>
</comment>
<feature type="site" description="Important for catalysis" evidence="14">
    <location>
        <position position="151"/>
    </location>
</feature>
<dbReference type="InterPro" id="IPR004429">
    <property type="entry name" value="Isopropylmalate_DH"/>
</dbReference>
<dbReference type="GO" id="GO:0009098">
    <property type="term" value="P:L-leucine biosynthetic process"/>
    <property type="evidence" value="ECO:0007669"/>
    <property type="project" value="UniProtKB-UniRule"/>
</dbReference>
<dbReference type="InterPro" id="IPR019818">
    <property type="entry name" value="IsoCit/isopropylmalate_DH_CS"/>
</dbReference>
<evidence type="ECO:0000256" key="4">
    <source>
        <dbReference type="ARBA" id="ARBA00008319"/>
    </source>
</evidence>
<dbReference type="AlphaFoldDB" id="A0A1G6IQJ0"/>
<comment type="pathway">
    <text evidence="3 14 15">Amino-acid biosynthesis; L-leucine biosynthesis; L-leucine from 3-methyl-2-oxobutanoate: step 3/4.</text>
</comment>
<feature type="binding site" evidence="14">
    <location>
        <position position="264"/>
    </location>
    <ligand>
        <name>Mg(2+)</name>
        <dbReference type="ChEBI" id="CHEBI:18420"/>
    </ligand>
</feature>
<keyword evidence="9 14" id="KW-0460">Magnesium</keyword>
<dbReference type="SMART" id="SM01329">
    <property type="entry name" value="Iso_dh"/>
    <property type="match status" value="1"/>
</dbReference>
<evidence type="ECO:0000256" key="2">
    <source>
        <dbReference type="ARBA" id="ARBA00001936"/>
    </source>
</evidence>
<dbReference type="GO" id="GO:0005829">
    <property type="term" value="C:cytosol"/>
    <property type="evidence" value="ECO:0007669"/>
    <property type="project" value="TreeGrafter"/>
</dbReference>
<evidence type="ECO:0000313" key="17">
    <source>
        <dbReference type="EMBL" id="SDC08822.1"/>
    </source>
</evidence>
<dbReference type="SUPFAM" id="SSF53659">
    <property type="entry name" value="Isocitrate/Isopropylmalate dehydrogenase-like"/>
    <property type="match status" value="1"/>
</dbReference>
<feature type="domain" description="Isopropylmalate dehydrogenase-like" evidence="16">
    <location>
        <begin position="7"/>
        <end position="371"/>
    </location>
</feature>
<evidence type="ECO:0000256" key="12">
    <source>
        <dbReference type="ARBA" id="ARBA00023211"/>
    </source>
</evidence>